<feature type="region of interest" description="Disordered" evidence="1">
    <location>
        <begin position="1"/>
        <end position="63"/>
    </location>
</feature>
<feature type="region of interest" description="Disordered" evidence="1">
    <location>
        <begin position="178"/>
        <end position="213"/>
    </location>
</feature>
<reference evidence="2" key="1">
    <citation type="submission" date="2018-11" db="EMBL/GenBank/DDBJ databases">
        <authorList>
            <consortium name="Pathogen Informatics"/>
        </authorList>
    </citation>
    <scope>NUCLEOTIDE SEQUENCE</scope>
</reference>
<keyword evidence="3" id="KW-1185">Reference proteome</keyword>
<protein>
    <submittedName>
        <fullName evidence="2">Uncharacterized protein</fullName>
    </submittedName>
</protein>
<evidence type="ECO:0000313" key="2">
    <source>
        <dbReference type="EMBL" id="VEL39191.1"/>
    </source>
</evidence>
<comment type="caution">
    <text evidence="2">The sequence shown here is derived from an EMBL/GenBank/DDBJ whole genome shotgun (WGS) entry which is preliminary data.</text>
</comment>
<dbReference type="AlphaFoldDB" id="A0A448XL45"/>
<feature type="compositionally biased region" description="Basic residues" evidence="1">
    <location>
        <begin position="190"/>
        <end position="203"/>
    </location>
</feature>
<dbReference type="Proteomes" id="UP000784294">
    <property type="component" value="Unassembled WGS sequence"/>
</dbReference>
<accession>A0A448XL45</accession>
<evidence type="ECO:0000313" key="3">
    <source>
        <dbReference type="Proteomes" id="UP000784294"/>
    </source>
</evidence>
<name>A0A448XL45_9PLAT</name>
<proteinExistence type="predicted"/>
<feature type="compositionally biased region" description="Polar residues" evidence="1">
    <location>
        <begin position="28"/>
        <end position="50"/>
    </location>
</feature>
<sequence>MNSLSDASNEEIKVSNKCNGSAGACDGTNMNRQTIDHNASNHSTASISDNSEVDFDDSSQSKQDELNQQLYVKALSQANEGTIVTQESEDCPLPELESHELLGCVEKVQLQDHEDENEGDKNSGPQVQERQFLALSNEIANYRMPYKASDNIRLRSLPIQGLDPVELSCGTRTNGASGNTFGITSAASNSRRRTRRRRKRCKGGSRSNISGTNHGGGIFLSSLDVNSSQPTRDSNCATVAITNESLLDSSPQAHIADHNSAMIANIHSYASFHSNQQFKSASELEELMHSHGAFFPEWSRIAGVSTKYF</sequence>
<dbReference type="EMBL" id="CAAALY010260393">
    <property type="protein sequence ID" value="VEL39191.1"/>
    <property type="molecule type" value="Genomic_DNA"/>
</dbReference>
<organism evidence="2 3">
    <name type="scientific">Protopolystoma xenopodis</name>
    <dbReference type="NCBI Taxonomy" id="117903"/>
    <lineage>
        <taxon>Eukaryota</taxon>
        <taxon>Metazoa</taxon>
        <taxon>Spiralia</taxon>
        <taxon>Lophotrochozoa</taxon>
        <taxon>Platyhelminthes</taxon>
        <taxon>Monogenea</taxon>
        <taxon>Polyopisthocotylea</taxon>
        <taxon>Polystomatidea</taxon>
        <taxon>Polystomatidae</taxon>
        <taxon>Protopolystoma</taxon>
    </lineage>
</organism>
<gene>
    <name evidence="2" type="ORF">PXEA_LOCUS32631</name>
</gene>
<evidence type="ECO:0000256" key="1">
    <source>
        <dbReference type="SAM" id="MobiDB-lite"/>
    </source>
</evidence>